<evidence type="ECO:0000256" key="1">
    <source>
        <dbReference type="SAM" id="Phobius"/>
    </source>
</evidence>
<organism evidence="2 3">
    <name type="scientific">Listeria newyorkensis</name>
    <dbReference type="NCBI Taxonomy" id="1497681"/>
    <lineage>
        <taxon>Bacteria</taxon>
        <taxon>Bacillati</taxon>
        <taxon>Bacillota</taxon>
        <taxon>Bacilli</taxon>
        <taxon>Bacillales</taxon>
        <taxon>Listeriaceae</taxon>
        <taxon>Listeria</taxon>
    </lineage>
</organism>
<protein>
    <submittedName>
        <fullName evidence="2">Uncharacterized protein</fullName>
    </submittedName>
</protein>
<keyword evidence="1" id="KW-0472">Membrane</keyword>
<evidence type="ECO:0000313" key="3">
    <source>
        <dbReference type="Proteomes" id="UP000569903"/>
    </source>
</evidence>
<dbReference type="RefSeq" id="WP_185387838.1">
    <property type="nucleotide sequence ID" value="NZ_JAARQN010000001.1"/>
</dbReference>
<reference evidence="2 3" key="1">
    <citation type="submission" date="2020-03" db="EMBL/GenBank/DDBJ databases">
        <title>Soil Listeria distribution.</title>
        <authorList>
            <person name="Liao J."/>
            <person name="Wiedmann M."/>
        </authorList>
    </citation>
    <scope>NUCLEOTIDE SEQUENCE [LARGE SCALE GENOMIC DNA]</scope>
    <source>
        <strain evidence="2 3">FSL L7-1614</strain>
    </source>
</reference>
<feature type="transmembrane region" description="Helical" evidence="1">
    <location>
        <begin position="7"/>
        <end position="26"/>
    </location>
</feature>
<sequence>MKALGWLTSFTLPFFMINMLALGIAYIFNFDLGFLTGQLIACIWVFWGLREYRYFMNIVSFGKETPETKATPIELPLTADGIRKAHSEHIPITLFGKTYAIWSYELRRYPDGSALTEVGLTLIDEVSYYQHGYEVVIKEYYDGSISVDLERVCKS</sequence>
<keyword evidence="1" id="KW-0812">Transmembrane</keyword>
<evidence type="ECO:0000313" key="2">
    <source>
        <dbReference type="EMBL" id="MBC1456268.1"/>
    </source>
</evidence>
<comment type="caution">
    <text evidence="2">The sequence shown here is derived from an EMBL/GenBank/DDBJ whole genome shotgun (WGS) entry which is preliminary data.</text>
</comment>
<gene>
    <name evidence="2" type="ORF">HB850_00775</name>
</gene>
<dbReference type="EMBL" id="JAARQN010000001">
    <property type="protein sequence ID" value="MBC1456268.1"/>
    <property type="molecule type" value="Genomic_DNA"/>
</dbReference>
<dbReference type="Proteomes" id="UP000569903">
    <property type="component" value="Unassembled WGS sequence"/>
</dbReference>
<dbReference type="AlphaFoldDB" id="A0A841YSL3"/>
<name>A0A841YSL3_9LIST</name>
<accession>A0A841YSL3</accession>
<proteinExistence type="predicted"/>
<keyword evidence="1" id="KW-1133">Transmembrane helix</keyword>
<feature type="transmembrane region" description="Helical" evidence="1">
    <location>
        <begin position="32"/>
        <end position="49"/>
    </location>
</feature>